<name>A0A8J2P1E2_9HEXA</name>
<accession>A0A8J2P1E2</accession>
<evidence type="ECO:0000313" key="1">
    <source>
        <dbReference type="EMBL" id="CAG7734853.1"/>
    </source>
</evidence>
<dbReference type="EMBL" id="CAJVCH010277586">
    <property type="protein sequence ID" value="CAG7734853.1"/>
    <property type="molecule type" value="Genomic_DNA"/>
</dbReference>
<dbReference type="AlphaFoldDB" id="A0A8J2P1E2"/>
<comment type="caution">
    <text evidence="1">The sequence shown here is derived from an EMBL/GenBank/DDBJ whole genome shotgun (WGS) entry which is preliminary data.</text>
</comment>
<proteinExistence type="predicted"/>
<keyword evidence="2" id="KW-1185">Reference proteome</keyword>
<gene>
    <name evidence="1" type="ORF">AFUS01_LOCUS23216</name>
</gene>
<sequence length="82" mass="9109">MKSSLPQRKMALSQRRTYFHPKPENFSQIGGPCDSKMSCVPKSECQNRANGLHGVCVCKMGAKLSLQYSLSLRHINRTVLGA</sequence>
<protein>
    <submittedName>
        <fullName evidence="1">Uncharacterized protein</fullName>
    </submittedName>
</protein>
<evidence type="ECO:0000313" key="2">
    <source>
        <dbReference type="Proteomes" id="UP000708208"/>
    </source>
</evidence>
<organism evidence="1 2">
    <name type="scientific">Allacma fusca</name>
    <dbReference type="NCBI Taxonomy" id="39272"/>
    <lineage>
        <taxon>Eukaryota</taxon>
        <taxon>Metazoa</taxon>
        <taxon>Ecdysozoa</taxon>
        <taxon>Arthropoda</taxon>
        <taxon>Hexapoda</taxon>
        <taxon>Collembola</taxon>
        <taxon>Symphypleona</taxon>
        <taxon>Sminthuridae</taxon>
        <taxon>Allacma</taxon>
    </lineage>
</organism>
<dbReference type="Proteomes" id="UP000708208">
    <property type="component" value="Unassembled WGS sequence"/>
</dbReference>
<reference evidence="1" key="1">
    <citation type="submission" date="2021-06" db="EMBL/GenBank/DDBJ databases">
        <authorList>
            <person name="Hodson N. C."/>
            <person name="Mongue J. A."/>
            <person name="Jaron S. K."/>
        </authorList>
    </citation>
    <scope>NUCLEOTIDE SEQUENCE</scope>
</reference>